<evidence type="ECO:0000313" key="4">
    <source>
        <dbReference type="EMBL" id="ANY69491.1"/>
    </source>
</evidence>
<sequence length="615" mass="67580">MKRRFLHVTKLAGLTLVATVTAFTAVSDVSASMSSPWTDDTASDNNNNTARSQVSVSFQNTPVSLPLPPRMIEGTIMVPGKAVLEGYGYKLTWHAAEKRLTAEHPSKLGLVFWADRKEMEMGGKRINDLKTAPYLDKKMIWLPLRLVAEASGLSVTWDAFNRTAFVSDPHALPQFSVMTKPNDGTAASPMPLLKYMQENMNVDVRLQLADPEFYKEKTTVLFAAGDPASIMLLEDPYQYNDELLESLAVDLTKQLEAYPRLKALAGNNALGGRVINGKLYGIARPGDQHDAPFPAIRQDWLDKLNLAQPKTMDELYEVLKQFTFNDPDGNGKQDTIGLSGYTFAAGLGTLSWVEQAFTGSPDRFSMKDGKLIDHAAAPEQAQALKWLARAYRDGLVDKEFAVRTGEQTKDALSENLTGLAAMSVTEAAQLSTGQAVWVPLSGVQATSATPAIAPWKLEGNGMYIVSTMTRTDPGLMLNWLNRGYEMTEKNEWGAIAELGAADYSAINHLFGQTDMLKGNQSVAALPANVRSTYETAVAEWRKTSYADTALPQLNSFWSQGNYADLNNKLAMFKIKVIMGAATIEEWERYIAALVASEEYKLMIADIHTHLAAPAK</sequence>
<gene>
    <name evidence="4" type="ORF">BBD42_25640</name>
</gene>
<feature type="compositionally biased region" description="Low complexity" evidence="1">
    <location>
        <begin position="32"/>
        <end position="50"/>
    </location>
</feature>
<name>A0A1B2DP59_9BACL</name>
<dbReference type="RefSeq" id="WP_099520522.1">
    <property type="nucleotide sequence ID" value="NZ_CP016808.1"/>
</dbReference>
<dbReference type="EMBL" id="CP016808">
    <property type="protein sequence ID" value="ANY69491.1"/>
    <property type="molecule type" value="Genomic_DNA"/>
</dbReference>
<protein>
    <recommendedName>
        <fullName evidence="3">Copper amine oxidase-like N-terminal domain-containing protein</fullName>
    </recommendedName>
</protein>
<feature type="domain" description="Copper amine oxidase-like N-terminal" evidence="3">
    <location>
        <begin position="59"/>
        <end position="164"/>
    </location>
</feature>
<reference evidence="4" key="1">
    <citation type="submission" date="2016-08" db="EMBL/GenBank/DDBJ databases">
        <title>Complete Genome Seqeunce of Paenibacillus sp. BIHB 4019 from tea rhizoplane.</title>
        <authorList>
            <person name="Thakur R."/>
            <person name="Swarnkar M.K."/>
            <person name="Gulati A."/>
        </authorList>
    </citation>
    <scope>NUCLEOTIDE SEQUENCE [LARGE SCALE GENOMIC DNA]</scope>
    <source>
        <strain evidence="4">BIHB4019</strain>
    </source>
</reference>
<dbReference type="Gene3D" id="3.30.457.10">
    <property type="entry name" value="Copper amine oxidase-like, N-terminal domain"/>
    <property type="match status" value="1"/>
</dbReference>
<dbReference type="SUPFAM" id="SSF55383">
    <property type="entry name" value="Copper amine oxidase, domain N"/>
    <property type="match status" value="2"/>
</dbReference>
<dbReference type="InterPro" id="IPR012854">
    <property type="entry name" value="Cu_amine_oxidase-like_N"/>
</dbReference>
<proteinExistence type="predicted"/>
<dbReference type="InterPro" id="IPR036582">
    <property type="entry name" value="Mao_N_sf"/>
</dbReference>
<evidence type="ECO:0000256" key="2">
    <source>
        <dbReference type="SAM" id="SignalP"/>
    </source>
</evidence>
<feature type="region of interest" description="Disordered" evidence="1">
    <location>
        <begin position="32"/>
        <end position="55"/>
    </location>
</feature>
<dbReference type="AlphaFoldDB" id="A0A1B2DP59"/>
<feature type="signal peptide" evidence="2">
    <location>
        <begin position="1"/>
        <end position="24"/>
    </location>
</feature>
<dbReference type="Gene3D" id="3.40.190.10">
    <property type="entry name" value="Periplasmic binding protein-like II"/>
    <property type="match status" value="2"/>
</dbReference>
<keyword evidence="2" id="KW-0732">Signal</keyword>
<dbReference type="SUPFAM" id="SSF53850">
    <property type="entry name" value="Periplasmic binding protein-like II"/>
    <property type="match status" value="1"/>
</dbReference>
<feature type="chain" id="PRO_5038595216" description="Copper amine oxidase-like N-terminal domain-containing protein" evidence="2">
    <location>
        <begin position="25"/>
        <end position="615"/>
    </location>
</feature>
<accession>A0A1B2DP59</accession>
<evidence type="ECO:0000259" key="3">
    <source>
        <dbReference type="Pfam" id="PF07833"/>
    </source>
</evidence>
<dbReference type="Pfam" id="PF07833">
    <property type="entry name" value="Cu_amine_oxidN1"/>
    <property type="match status" value="1"/>
</dbReference>
<organism evidence="4">
    <name type="scientific">Paenibacillus sp. BIHB 4019</name>
    <dbReference type="NCBI Taxonomy" id="1870819"/>
    <lineage>
        <taxon>Bacteria</taxon>
        <taxon>Bacillati</taxon>
        <taxon>Bacillota</taxon>
        <taxon>Bacilli</taxon>
        <taxon>Bacillales</taxon>
        <taxon>Paenibacillaceae</taxon>
        <taxon>Paenibacillus</taxon>
    </lineage>
</organism>
<evidence type="ECO:0000256" key="1">
    <source>
        <dbReference type="SAM" id="MobiDB-lite"/>
    </source>
</evidence>